<organism evidence="12 13">
    <name type="scientific">Panaeolus cyanescens</name>
    <dbReference type="NCBI Taxonomy" id="181874"/>
    <lineage>
        <taxon>Eukaryota</taxon>
        <taxon>Fungi</taxon>
        <taxon>Dikarya</taxon>
        <taxon>Basidiomycota</taxon>
        <taxon>Agaricomycotina</taxon>
        <taxon>Agaricomycetes</taxon>
        <taxon>Agaricomycetidae</taxon>
        <taxon>Agaricales</taxon>
        <taxon>Agaricineae</taxon>
        <taxon>Galeropsidaceae</taxon>
        <taxon>Panaeolus</taxon>
    </lineage>
</organism>
<feature type="domain" description="Borealin N-terminal" evidence="11">
    <location>
        <begin position="14"/>
        <end position="70"/>
    </location>
</feature>
<dbReference type="GO" id="GO:0051233">
    <property type="term" value="C:spindle midzone"/>
    <property type="evidence" value="ECO:0007669"/>
    <property type="project" value="TreeGrafter"/>
</dbReference>
<evidence type="ECO:0000256" key="4">
    <source>
        <dbReference type="ARBA" id="ARBA00022454"/>
    </source>
</evidence>
<gene>
    <name evidence="12" type="ORF">CVT24_004806</name>
</gene>
<keyword evidence="8" id="KW-0131">Cell cycle</keyword>
<dbReference type="AlphaFoldDB" id="A0A409VPW9"/>
<protein>
    <recommendedName>
        <fullName evidence="11">Borealin N-terminal domain-containing protein</fullName>
    </recommendedName>
</protein>
<feature type="region of interest" description="Disordered" evidence="10">
    <location>
        <begin position="281"/>
        <end position="388"/>
    </location>
</feature>
<dbReference type="GO" id="GO:0000775">
    <property type="term" value="C:chromosome, centromeric region"/>
    <property type="evidence" value="ECO:0007669"/>
    <property type="project" value="UniProtKB-SubCell"/>
</dbReference>
<keyword evidence="4" id="KW-0158">Chromosome</keyword>
<evidence type="ECO:0000256" key="2">
    <source>
        <dbReference type="ARBA" id="ARBA00004584"/>
    </source>
</evidence>
<dbReference type="PANTHER" id="PTHR16040">
    <property type="entry name" value="AUSTRALIN, ISOFORM A-RELATED"/>
    <property type="match status" value="1"/>
</dbReference>
<dbReference type="OrthoDB" id="2392550at2759"/>
<feature type="compositionally biased region" description="Low complexity" evidence="10">
    <location>
        <begin position="210"/>
        <end position="228"/>
    </location>
</feature>
<evidence type="ECO:0000256" key="8">
    <source>
        <dbReference type="ARBA" id="ARBA00023306"/>
    </source>
</evidence>
<name>A0A409VPW9_9AGAR</name>
<dbReference type="InParanoid" id="A0A409VPW9"/>
<evidence type="ECO:0000256" key="7">
    <source>
        <dbReference type="ARBA" id="ARBA00023242"/>
    </source>
</evidence>
<accession>A0A409VPW9</accession>
<comment type="similarity">
    <text evidence="3">Belongs to the borealin family.</text>
</comment>
<feature type="compositionally biased region" description="Low complexity" evidence="10">
    <location>
        <begin position="292"/>
        <end position="302"/>
    </location>
</feature>
<feature type="compositionally biased region" description="Pro residues" evidence="10">
    <location>
        <begin position="196"/>
        <end position="205"/>
    </location>
</feature>
<dbReference type="GO" id="GO:0000070">
    <property type="term" value="P:mitotic sister chromatid segregation"/>
    <property type="evidence" value="ECO:0007669"/>
    <property type="project" value="TreeGrafter"/>
</dbReference>
<evidence type="ECO:0000256" key="3">
    <source>
        <dbReference type="ARBA" id="ARBA00009914"/>
    </source>
</evidence>
<keyword evidence="5" id="KW-0132">Cell division</keyword>
<dbReference type="Proteomes" id="UP000284842">
    <property type="component" value="Unassembled WGS sequence"/>
</dbReference>
<evidence type="ECO:0000313" key="12">
    <source>
        <dbReference type="EMBL" id="PPQ68325.1"/>
    </source>
</evidence>
<dbReference type="STRING" id="181874.A0A409VPW9"/>
<keyword evidence="9" id="KW-0137">Centromere</keyword>
<dbReference type="PANTHER" id="PTHR16040:SF7">
    <property type="entry name" value="AUSTRALIN, ISOFORM A-RELATED"/>
    <property type="match status" value="1"/>
</dbReference>
<reference evidence="12 13" key="1">
    <citation type="journal article" date="2018" name="Evol. Lett.">
        <title>Horizontal gene cluster transfer increased hallucinogenic mushroom diversity.</title>
        <authorList>
            <person name="Reynolds H.T."/>
            <person name="Vijayakumar V."/>
            <person name="Gluck-Thaler E."/>
            <person name="Korotkin H.B."/>
            <person name="Matheny P.B."/>
            <person name="Slot J.C."/>
        </authorList>
    </citation>
    <scope>NUCLEOTIDE SEQUENCE [LARGE SCALE GENOMIC DNA]</scope>
    <source>
        <strain evidence="12 13">2629</strain>
    </source>
</reference>
<evidence type="ECO:0000259" key="11">
    <source>
        <dbReference type="Pfam" id="PF10444"/>
    </source>
</evidence>
<feature type="region of interest" description="Disordered" evidence="10">
    <location>
        <begin position="110"/>
        <end position="258"/>
    </location>
</feature>
<keyword evidence="6" id="KW-0498">Mitosis</keyword>
<dbReference type="GO" id="GO:0032133">
    <property type="term" value="C:chromosome passenger complex"/>
    <property type="evidence" value="ECO:0007669"/>
    <property type="project" value="TreeGrafter"/>
</dbReference>
<dbReference type="InterPro" id="IPR018867">
    <property type="entry name" value="Cell_div_borealin"/>
</dbReference>
<comment type="subcellular location">
    <subcellularLocation>
        <location evidence="2">Chromosome</location>
        <location evidence="2">Centromere</location>
    </subcellularLocation>
    <subcellularLocation>
        <location evidence="1">Nucleus</location>
    </subcellularLocation>
</comment>
<dbReference type="GO" id="GO:0005634">
    <property type="term" value="C:nucleus"/>
    <property type="evidence" value="ECO:0007669"/>
    <property type="project" value="UniProtKB-SubCell"/>
</dbReference>
<feature type="compositionally biased region" description="Polar residues" evidence="10">
    <location>
        <begin position="134"/>
        <end position="163"/>
    </location>
</feature>
<comment type="caution">
    <text evidence="12">The sequence shown here is derived from an EMBL/GenBank/DDBJ whole genome shotgun (WGS) entry which is preliminary data.</text>
</comment>
<evidence type="ECO:0000256" key="10">
    <source>
        <dbReference type="SAM" id="MobiDB-lite"/>
    </source>
</evidence>
<proteinExistence type="inferred from homology"/>
<feature type="compositionally biased region" description="Polar residues" evidence="10">
    <location>
        <begin position="320"/>
        <end position="343"/>
    </location>
</feature>
<evidence type="ECO:0000256" key="6">
    <source>
        <dbReference type="ARBA" id="ARBA00022776"/>
    </source>
</evidence>
<dbReference type="EMBL" id="NHTK01006010">
    <property type="protein sequence ID" value="PPQ68325.1"/>
    <property type="molecule type" value="Genomic_DNA"/>
</dbReference>
<dbReference type="InterPro" id="IPR018851">
    <property type="entry name" value="Borealin_N"/>
</dbReference>
<evidence type="ECO:0000256" key="9">
    <source>
        <dbReference type="ARBA" id="ARBA00023328"/>
    </source>
</evidence>
<dbReference type="Pfam" id="PF10444">
    <property type="entry name" value="Nbl1_Borealin_N"/>
    <property type="match status" value="1"/>
</dbReference>
<dbReference type="GO" id="GO:0051301">
    <property type="term" value="P:cell division"/>
    <property type="evidence" value="ECO:0007669"/>
    <property type="project" value="UniProtKB-KW"/>
</dbReference>
<keyword evidence="7" id="KW-0539">Nucleus</keyword>
<sequence length="451" mass="49749">MEVPTATRRYNDEEKRQLIANLDIEVAHRTRQFEAWLADRLENFTLHQEGQVSRIPKQVRGMTMREFGEKYEGNIQSALRGFQKERLVAAGVDSSFGDIDKSMRKRKWVASQETEADAAGSSKDTDPQRALKNARTQLASPKKAGSSTGPGTAQRSRMLSTGGKTPVMNRTLPRAVASPSPSKIRAPFNTSLFPRPASPVKPNPSKPTMSSQQKRVPSSSSFNPSLQSKGPSYPPPPLQGQQTMMRLPRKDENMLSVNGSPLANPYEFGLGWFKGIEMAELEAEDDETQHNSSQQSTQSSSRQDLKRTKSGIVIRRDPSTVMSATHSRAESQASFYTASSHPDTSAHSREPSQSTSNLDAPRNNLGSFRFPSNRPINMTEQTPRPVKHTRSFSALVAIPTKDGQVLEFDPLQTSPGALDALEGISDSAKKQAKAEMGRLIQATVDKWKLDK</sequence>
<evidence type="ECO:0000256" key="5">
    <source>
        <dbReference type="ARBA" id="ARBA00022618"/>
    </source>
</evidence>
<evidence type="ECO:0000313" key="13">
    <source>
        <dbReference type="Proteomes" id="UP000284842"/>
    </source>
</evidence>
<keyword evidence="13" id="KW-1185">Reference proteome</keyword>
<evidence type="ECO:0000256" key="1">
    <source>
        <dbReference type="ARBA" id="ARBA00004123"/>
    </source>
</evidence>